<organism evidence="1 2">
    <name type="scientific">Arthrobacter russicus</name>
    <dbReference type="NCBI Taxonomy" id="172040"/>
    <lineage>
        <taxon>Bacteria</taxon>
        <taxon>Bacillati</taxon>
        <taxon>Actinomycetota</taxon>
        <taxon>Actinomycetes</taxon>
        <taxon>Micrococcales</taxon>
        <taxon>Micrococcaceae</taxon>
        <taxon>Arthrobacter</taxon>
    </lineage>
</organism>
<dbReference type="EMBL" id="JAVDQF010000001">
    <property type="protein sequence ID" value="MDR6270451.1"/>
    <property type="molecule type" value="Genomic_DNA"/>
</dbReference>
<comment type="caution">
    <text evidence="1">The sequence shown here is derived from an EMBL/GenBank/DDBJ whole genome shotgun (WGS) entry which is preliminary data.</text>
</comment>
<dbReference type="Proteomes" id="UP001185069">
    <property type="component" value="Unassembled WGS sequence"/>
</dbReference>
<sequence>MLVDPPSSTLKRQFGKARRLAALKARNLSSRRPVIDPNATVDVSLTSFGERLETVGYAVESIAQGSALPRRFVLWVSDPDFDLAGYPMLRRLVSRGLEIRTTEDYGPYKKSYPYATELREPGIGLVTADDDALYPEGWLRGLQHSALEHPEDVIGFRAAAVSFDAAGKPLPYARWRRLEQPESGAHVLLTGVAGIYYPYAFLTQLAAHGEEFRTVCPSADDLWMHRISLLAGITPRMVASGSMYLLSIPKTQQNPLHKVNVSQGRNDLQFAAISTENELQKMRISAQGSVK</sequence>
<name>A0ABU1JF22_9MICC</name>
<evidence type="ECO:0008006" key="3">
    <source>
        <dbReference type="Google" id="ProtNLM"/>
    </source>
</evidence>
<reference evidence="1 2" key="1">
    <citation type="submission" date="2023-07" db="EMBL/GenBank/DDBJ databases">
        <title>Sequencing the genomes of 1000 actinobacteria strains.</title>
        <authorList>
            <person name="Klenk H.-P."/>
        </authorList>
    </citation>
    <scope>NUCLEOTIDE SEQUENCE [LARGE SCALE GENOMIC DNA]</scope>
    <source>
        <strain evidence="1 2">DSM 14555</strain>
    </source>
</reference>
<protein>
    <recommendedName>
        <fullName evidence="3">Glycosyltransferase</fullName>
    </recommendedName>
</protein>
<evidence type="ECO:0000313" key="1">
    <source>
        <dbReference type="EMBL" id="MDR6270451.1"/>
    </source>
</evidence>
<gene>
    <name evidence="1" type="ORF">JOE69_002689</name>
</gene>
<dbReference type="RefSeq" id="WP_309799552.1">
    <property type="nucleotide sequence ID" value="NZ_BAAAHY010000007.1"/>
</dbReference>
<accession>A0ABU1JF22</accession>
<evidence type="ECO:0000313" key="2">
    <source>
        <dbReference type="Proteomes" id="UP001185069"/>
    </source>
</evidence>
<proteinExistence type="predicted"/>
<keyword evidence="2" id="KW-1185">Reference proteome</keyword>